<dbReference type="EMBL" id="OU466858">
    <property type="protein sequence ID" value="CAH2045063.1"/>
    <property type="molecule type" value="Genomic_DNA"/>
</dbReference>
<feature type="compositionally biased region" description="Basic and acidic residues" evidence="2">
    <location>
        <begin position="558"/>
        <end position="568"/>
    </location>
</feature>
<keyword evidence="4" id="KW-1185">Reference proteome</keyword>
<evidence type="ECO:0000313" key="3">
    <source>
        <dbReference type="EMBL" id="CAH2045063.1"/>
    </source>
</evidence>
<feature type="region of interest" description="Disordered" evidence="2">
    <location>
        <begin position="219"/>
        <end position="252"/>
    </location>
</feature>
<dbReference type="PANTHER" id="PTHR34778:SF6">
    <property type="entry name" value="SHUGOSHIN C-TERMINAL DOMAIN-CONTAINING PROTEIN"/>
    <property type="match status" value="1"/>
</dbReference>
<feature type="region of interest" description="Disordered" evidence="2">
    <location>
        <begin position="521"/>
        <end position="589"/>
    </location>
</feature>
<feature type="compositionally biased region" description="Polar residues" evidence="2">
    <location>
        <begin position="546"/>
        <end position="556"/>
    </location>
</feature>
<accession>A0AAU9RKX1</accession>
<gene>
    <name evidence="3" type="ORF">TAV2_LOCUS7195</name>
</gene>
<reference evidence="3 4" key="1">
    <citation type="submission" date="2022-03" db="EMBL/GenBank/DDBJ databases">
        <authorList>
            <person name="Nunn A."/>
            <person name="Chopra R."/>
            <person name="Nunn A."/>
            <person name="Contreras Garrido A."/>
        </authorList>
    </citation>
    <scope>NUCLEOTIDE SEQUENCE [LARGE SCALE GENOMIC DNA]</scope>
</reference>
<evidence type="ECO:0000313" key="4">
    <source>
        <dbReference type="Proteomes" id="UP000836841"/>
    </source>
</evidence>
<feature type="compositionally biased region" description="Basic residues" evidence="2">
    <location>
        <begin position="286"/>
        <end position="303"/>
    </location>
</feature>
<feature type="region of interest" description="Disordered" evidence="2">
    <location>
        <begin position="426"/>
        <end position="456"/>
    </location>
</feature>
<evidence type="ECO:0000256" key="2">
    <source>
        <dbReference type="SAM" id="MobiDB-lite"/>
    </source>
</evidence>
<dbReference type="PANTHER" id="PTHR34778">
    <property type="entry name" value="OS02G0580700 PROTEIN"/>
    <property type="match status" value="1"/>
</dbReference>
<organism evidence="3 4">
    <name type="scientific">Thlaspi arvense</name>
    <name type="common">Field penny-cress</name>
    <dbReference type="NCBI Taxonomy" id="13288"/>
    <lineage>
        <taxon>Eukaryota</taxon>
        <taxon>Viridiplantae</taxon>
        <taxon>Streptophyta</taxon>
        <taxon>Embryophyta</taxon>
        <taxon>Tracheophyta</taxon>
        <taxon>Spermatophyta</taxon>
        <taxon>Magnoliopsida</taxon>
        <taxon>eudicotyledons</taxon>
        <taxon>Gunneridae</taxon>
        <taxon>Pentapetalae</taxon>
        <taxon>rosids</taxon>
        <taxon>malvids</taxon>
        <taxon>Brassicales</taxon>
        <taxon>Brassicaceae</taxon>
        <taxon>Thlaspideae</taxon>
        <taxon>Thlaspi</taxon>
    </lineage>
</organism>
<dbReference type="Proteomes" id="UP000836841">
    <property type="component" value="Chromosome 2"/>
</dbReference>
<dbReference type="AlphaFoldDB" id="A0AAU9RKX1"/>
<feature type="region of interest" description="Disordered" evidence="2">
    <location>
        <begin position="284"/>
        <end position="313"/>
    </location>
</feature>
<protein>
    <submittedName>
        <fullName evidence="3">Uncharacterized protein</fullName>
    </submittedName>
</protein>
<keyword evidence="1" id="KW-0175">Coiled coil</keyword>
<feature type="compositionally biased region" description="Basic and acidic residues" evidence="2">
    <location>
        <begin position="426"/>
        <end position="435"/>
    </location>
</feature>
<name>A0AAU9RKX1_THLAR</name>
<feature type="compositionally biased region" description="Basic and acidic residues" evidence="2">
    <location>
        <begin position="521"/>
        <end position="532"/>
    </location>
</feature>
<feature type="compositionally biased region" description="Polar residues" evidence="2">
    <location>
        <begin position="569"/>
        <end position="589"/>
    </location>
</feature>
<feature type="coiled-coil region" evidence="1">
    <location>
        <begin position="72"/>
        <end position="124"/>
    </location>
</feature>
<feature type="compositionally biased region" description="Polar residues" evidence="2">
    <location>
        <begin position="445"/>
        <end position="454"/>
    </location>
</feature>
<evidence type="ECO:0000256" key="1">
    <source>
        <dbReference type="SAM" id="Coils"/>
    </source>
</evidence>
<sequence length="589" mass="65019">MEDSDKSTALKKAYAEIILNTAKESAARVMLSDRKSARFHHDLCGTKEESLRLLVRLKQMIDAKTIESEVSSTNQQKQIDVLEAQLQEAEDIITDLRSELRWVRDNLEKARVNELQELNVVNKEEEEETISAQKAEDPEAIVVGSLHPDQEVVDTCFSLPDQSSLQEVECGNDGKRLDRFSSVSTLKGCDARESELEANIISKKLELSRNGCTQRIHALERRNSSSSANEEEQGVIEKDSGETLSSGKVNGHEAGTLGNTRCLVLALRASSAEVVTMPSNALGVKKTSKPHKLRGRRKMRWGKPKATSVRSQSQLIKPCQSQSYLSCSKTSMDNTDGEDFSMETQMLVESKEVDDLNACKALEEHLQHKRTLYSGDISIIRKGKTSKKMKNLGGISSSVNPTDHLMEACPESSLVFINVEDGESKADIPESETKIKPLPRLDPGLTSSKSNVDPTSGVSNVAVVSVTAANRSTDKDLKSREEDVLVSCVGEEDSVVPSTKMGSELVNLRSDSKVTAIVTDKISEPPRADGNRLVKYTFQRKRKRGSSNQNDDSNNLPGKREVKEKENSIQDPTESTLSNEQSRQTPQLT</sequence>
<proteinExistence type="predicted"/>